<dbReference type="NCBIfam" id="TIGR00553">
    <property type="entry name" value="pabB"/>
    <property type="match status" value="1"/>
</dbReference>
<dbReference type="GO" id="GO:0046820">
    <property type="term" value="F:4-amino-4-deoxychorismate synthase activity"/>
    <property type="evidence" value="ECO:0007669"/>
    <property type="project" value="UniProtKB-EC"/>
</dbReference>
<evidence type="ECO:0000256" key="1">
    <source>
        <dbReference type="ARBA" id="ARBA00013139"/>
    </source>
</evidence>
<dbReference type="Pfam" id="PF00425">
    <property type="entry name" value="Chorismate_bind"/>
    <property type="match status" value="1"/>
</dbReference>
<dbReference type="SUPFAM" id="SSF56322">
    <property type="entry name" value="ADC synthase"/>
    <property type="match status" value="1"/>
</dbReference>
<dbReference type="PRINTS" id="PR00095">
    <property type="entry name" value="ANTSNTHASEI"/>
</dbReference>
<gene>
    <name evidence="5" type="primary">pabB</name>
    <name evidence="5" type="ORF">CWI69_05335</name>
</gene>
<dbReference type="InterPro" id="IPR005801">
    <property type="entry name" value="ADC_synthase"/>
</dbReference>
<feature type="domain" description="Anthranilate synthase component I N-terminal" evidence="4">
    <location>
        <begin position="12"/>
        <end position="121"/>
    </location>
</feature>
<dbReference type="Gene3D" id="3.60.120.10">
    <property type="entry name" value="Anthranilate synthase"/>
    <property type="match status" value="1"/>
</dbReference>
<dbReference type="Pfam" id="PF04715">
    <property type="entry name" value="Anth_synt_I_N"/>
    <property type="match status" value="1"/>
</dbReference>
<evidence type="ECO:0000259" key="4">
    <source>
        <dbReference type="Pfam" id="PF04715"/>
    </source>
</evidence>
<dbReference type="InterPro" id="IPR005802">
    <property type="entry name" value="ADC_synth_comp_1"/>
</dbReference>
<dbReference type="EC" id="2.6.1.85" evidence="1"/>
<accession>A0A432Y1K9</accession>
<comment type="caution">
    <text evidence="5">The sequence shown here is derived from an EMBL/GenBank/DDBJ whole genome shotgun (WGS) entry which is preliminary data.</text>
</comment>
<dbReference type="OrthoDB" id="9803598at2"/>
<evidence type="ECO:0000313" key="6">
    <source>
        <dbReference type="Proteomes" id="UP000287198"/>
    </source>
</evidence>
<evidence type="ECO:0000256" key="2">
    <source>
        <dbReference type="ARBA" id="ARBA00022679"/>
    </source>
</evidence>
<dbReference type="RefSeq" id="WP_126762556.1">
    <property type="nucleotide sequence ID" value="NZ_JBHLTZ010000004.1"/>
</dbReference>
<sequence length="441" mass="48741">MSITAVAIDLEVDFAELFTAVAEEPWALLLDSCEHPTSRYDFIFRQPEQVVTQSDDWPTQLHQLLTQLPKYQGPVDLPFQGGLAGALSYDAGRALERLPTQAKRDIDVPEIAVGLYTQALIRCRLSKTTWLVAPQQQLETLKDFWQRRATSAKSVDDFKLTAPWQSNISATDYQHKFAQVQEYLHAGDCYQINLAQRFSAPFSGDPWRAYQHLRASNQAPFSGFMRLTDGAILSHSPERFLQVDASGHVQTKPIKGTRPRADDASADHALANELQHAAKDRAENVMIVDLLRNDLSRVCLPGSVNVPQLFAIESYAAVHHLVSTVEGKLEHPTQALELIAACFPGGSITGAPKIRAMEIIDELEPHRRSFYCGSLGYISQHGAADTNIAIRTLVTTAEHIYCWAGGGLVVDSDGVAEYQETLDKVAKILPVLTATLEPEAL</sequence>
<proteinExistence type="predicted"/>
<dbReference type="InterPro" id="IPR015890">
    <property type="entry name" value="Chorismate_C"/>
</dbReference>
<protein>
    <recommendedName>
        <fullName evidence="1">aminodeoxychorismate synthase</fullName>
        <ecNumber evidence="1">2.6.1.85</ecNumber>
    </recommendedName>
</protein>
<organism evidence="5 6">
    <name type="scientific">Pseudidiomarina halophila</name>
    <dbReference type="NCBI Taxonomy" id="1449799"/>
    <lineage>
        <taxon>Bacteria</taxon>
        <taxon>Pseudomonadati</taxon>
        <taxon>Pseudomonadota</taxon>
        <taxon>Gammaproteobacteria</taxon>
        <taxon>Alteromonadales</taxon>
        <taxon>Idiomarinaceae</taxon>
        <taxon>Pseudidiomarina</taxon>
    </lineage>
</organism>
<dbReference type="GO" id="GO:0000162">
    <property type="term" value="P:L-tryptophan biosynthetic process"/>
    <property type="evidence" value="ECO:0007669"/>
    <property type="project" value="TreeGrafter"/>
</dbReference>
<dbReference type="Proteomes" id="UP000287198">
    <property type="component" value="Unassembled WGS sequence"/>
</dbReference>
<feature type="domain" description="Chorismate-utilising enzyme C-terminal" evidence="3">
    <location>
        <begin position="171"/>
        <end position="424"/>
    </location>
</feature>
<keyword evidence="6" id="KW-1185">Reference proteome</keyword>
<dbReference type="EMBL" id="PIPW01000001">
    <property type="protein sequence ID" value="RUO54825.1"/>
    <property type="molecule type" value="Genomic_DNA"/>
</dbReference>
<dbReference type="AlphaFoldDB" id="A0A432Y1K9"/>
<keyword evidence="2" id="KW-0808">Transferase</keyword>
<dbReference type="PANTHER" id="PTHR11236:SF50">
    <property type="entry name" value="AMINODEOXYCHORISMATE SYNTHASE COMPONENT 1"/>
    <property type="match status" value="1"/>
</dbReference>
<dbReference type="PANTHER" id="PTHR11236">
    <property type="entry name" value="AMINOBENZOATE/ANTHRANILATE SYNTHASE"/>
    <property type="match status" value="1"/>
</dbReference>
<dbReference type="InterPro" id="IPR006805">
    <property type="entry name" value="Anth_synth_I_N"/>
</dbReference>
<reference evidence="6" key="1">
    <citation type="journal article" date="2018" name="Front. Microbiol.">
        <title>Genome-Based Analysis Reveals the Taxonomy and Diversity of the Family Idiomarinaceae.</title>
        <authorList>
            <person name="Liu Y."/>
            <person name="Lai Q."/>
            <person name="Shao Z."/>
        </authorList>
    </citation>
    <scope>NUCLEOTIDE SEQUENCE [LARGE SCALE GENOMIC DNA]</scope>
    <source>
        <strain evidence="6">BH195</strain>
    </source>
</reference>
<dbReference type="InterPro" id="IPR019999">
    <property type="entry name" value="Anth_synth_I-like"/>
</dbReference>
<name>A0A432Y1K9_9GAMM</name>
<evidence type="ECO:0000259" key="3">
    <source>
        <dbReference type="Pfam" id="PF00425"/>
    </source>
</evidence>
<evidence type="ECO:0000313" key="5">
    <source>
        <dbReference type="EMBL" id="RUO54825.1"/>
    </source>
</evidence>
<dbReference type="GO" id="GO:0009396">
    <property type="term" value="P:folic acid-containing compound biosynthetic process"/>
    <property type="evidence" value="ECO:0007669"/>
    <property type="project" value="InterPro"/>
</dbReference>